<sequence>MRVAKAEETPLRTNRRACVHVYQRINRNVVEMSQLLVAARKRTRLALMAANAMWDH</sequence>
<organism evidence="1 2">
    <name type="scientific">Oesophagostomum dentatum</name>
    <name type="common">Nodular worm</name>
    <dbReference type="NCBI Taxonomy" id="61180"/>
    <lineage>
        <taxon>Eukaryota</taxon>
        <taxon>Metazoa</taxon>
        <taxon>Ecdysozoa</taxon>
        <taxon>Nematoda</taxon>
        <taxon>Chromadorea</taxon>
        <taxon>Rhabditida</taxon>
        <taxon>Rhabditina</taxon>
        <taxon>Rhabditomorpha</taxon>
        <taxon>Strongyloidea</taxon>
        <taxon>Strongylidae</taxon>
        <taxon>Oesophagostomum</taxon>
    </lineage>
</organism>
<evidence type="ECO:0000313" key="1">
    <source>
        <dbReference type="EMBL" id="KHJ76074.1"/>
    </source>
</evidence>
<dbReference type="AlphaFoldDB" id="A0A0B1RTT2"/>
<protein>
    <submittedName>
        <fullName evidence="1">Uncharacterized protein</fullName>
    </submittedName>
</protein>
<evidence type="ECO:0000313" key="2">
    <source>
        <dbReference type="Proteomes" id="UP000053660"/>
    </source>
</evidence>
<keyword evidence="2" id="KW-1185">Reference proteome</keyword>
<dbReference type="Proteomes" id="UP000053660">
    <property type="component" value="Unassembled WGS sequence"/>
</dbReference>
<dbReference type="EMBL" id="KN612117">
    <property type="protein sequence ID" value="KHJ76074.1"/>
    <property type="molecule type" value="Genomic_DNA"/>
</dbReference>
<proteinExistence type="predicted"/>
<accession>A0A0B1RTT2</accession>
<reference evidence="1 2" key="1">
    <citation type="submission" date="2014-03" db="EMBL/GenBank/DDBJ databases">
        <title>Draft genome of the hookworm Oesophagostomum dentatum.</title>
        <authorList>
            <person name="Mitreva M."/>
        </authorList>
    </citation>
    <scope>NUCLEOTIDE SEQUENCE [LARGE SCALE GENOMIC DNA]</scope>
    <source>
        <strain evidence="1 2">OD-Hann</strain>
    </source>
</reference>
<name>A0A0B1RTT2_OESDE</name>
<gene>
    <name evidence="1" type="ORF">OESDEN_24307</name>
</gene>